<keyword evidence="2" id="KW-1185">Reference proteome</keyword>
<dbReference type="AlphaFoldDB" id="A0A0R3W394"/>
<evidence type="ECO:0000313" key="3">
    <source>
        <dbReference type="WBParaSite" id="TASK_0000437101-mRNA-1"/>
    </source>
</evidence>
<dbReference type="OrthoDB" id="10511995at2759"/>
<sequence length="160" mass="17349">MHLCPAIRRRNRQKGNNRGINHMGPHSAFNHHIVVNSSPNVISSALATTPAHTFDGNSFSVHYNSISSHPFTSIPCNRLGFIFVSAEAPTGHCSSCVVYRAVIALCHCLAAQFAPHLHGAAVVQSSSLAHRPFIHPSQPCLLLLTPRAPAHPCARLLYTH</sequence>
<proteinExistence type="predicted"/>
<reference evidence="1 2" key="2">
    <citation type="submission" date="2018-11" db="EMBL/GenBank/DDBJ databases">
        <authorList>
            <consortium name="Pathogen Informatics"/>
        </authorList>
    </citation>
    <scope>NUCLEOTIDE SEQUENCE [LARGE SCALE GENOMIC DNA]</scope>
</reference>
<gene>
    <name evidence="1" type="ORF">TASK_LOCUS4372</name>
</gene>
<dbReference type="WBParaSite" id="TASK_0000437101-mRNA-1">
    <property type="protein sequence ID" value="TASK_0000437101-mRNA-1"/>
    <property type="gene ID" value="TASK_0000437101"/>
</dbReference>
<evidence type="ECO:0000313" key="2">
    <source>
        <dbReference type="Proteomes" id="UP000282613"/>
    </source>
</evidence>
<organism evidence="3">
    <name type="scientific">Taenia asiatica</name>
    <name type="common">Asian tapeworm</name>
    <dbReference type="NCBI Taxonomy" id="60517"/>
    <lineage>
        <taxon>Eukaryota</taxon>
        <taxon>Metazoa</taxon>
        <taxon>Spiralia</taxon>
        <taxon>Lophotrochozoa</taxon>
        <taxon>Platyhelminthes</taxon>
        <taxon>Cestoda</taxon>
        <taxon>Eucestoda</taxon>
        <taxon>Cyclophyllidea</taxon>
        <taxon>Taeniidae</taxon>
        <taxon>Taenia</taxon>
    </lineage>
</organism>
<protein>
    <submittedName>
        <fullName evidence="3">Phorbol-ester/DAG-type domain-containing protein</fullName>
    </submittedName>
</protein>
<dbReference type="EMBL" id="UYRS01018344">
    <property type="protein sequence ID" value="VDK33318.1"/>
    <property type="molecule type" value="Genomic_DNA"/>
</dbReference>
<evidence type="ECO:0000313" key="1">
    <source>
        <dbReference type="EMBL" id="VDK33318.1"/>
    </source>
</evidence>
<reference evidence="3" key="1">
    <citation type="submission" date="2017-02" db="UniProtKB">
        <authorList>
            <consortium name="WormBaseParasite"/>
        </authorList>
    </citation>
    <scope>IDENTIFICATION</scope>
</reference>
<accession>A0A0R3W394</accession>
<name>A0A0R3W394_TAEAS</name>
<dbReference type="Proteomes" id="UP000282613">
    <property type="component" value="Unassembled WGS sequence"/>
</dbReference>